<feature type="transmembrane region" description="Helical" evidence="2">
    <location>
        <begin position="43"/>
        <end position="65"/>
    </location>
</feature>
<keyword evidence="3" id="KW-0614">Plasmid</keyword>
<dbReference type="AlphaFoldDB" id="V9Z058"/>
<keyword evidence="2" id="KW-0472">Membrane</keyword>
<reference evidence="3" key="1">
    <citation type="submission" date="2013-09" db="EMBL/GenBank/DDBJ databases">
        <title>Complete nucleotide sequence of Streptomyces linear plasmid pFRL3.</title>
        <authorList>
            <person name="Chen Z."/>
            <person name="Fang P."/>
            <person name="Qin Z."/>
        </authorList>
    </citation>
    <scope>NUCLEOTIDE SEQUENCE</scope>
    <source>
        <plasmid evidence="3">pFRL3</plasmid>
    </source>
</reference>
<dbReference type="RefSeq" id="WP_024126356.1">
    <property type="nucleotide sequence ID" value="NC_023283.1"/>
</dbReference>
<name>V9Z058_9ACTN</name>
<keyword evidence="2" id="KW-1133">Transmembrane helix</keyword>
<feature type="region of interest" description="Disordered" evidence="1">
    <location>
        <begin position="71"/>
        <end position="93"/>
    </location>
</feature>
<proteinExistence type="predicted"/>
<organism evidence="3">
    <name type="scientific">Streptomyces sp. FR1</name>
    <dbReference type="NCBI Taxonomy" id="349971"/>
    <lineage>
        <taxon>Bacteria</taxon>
        <taxon>Bacillati</taxon>
        <taxon>Actinomycetota</taxon>
        <taxon>Actinomycetes</taxon>
        <taxon>Kitasatosporales</taxon>
        <taxon>Streptomycetaceae</taxon>
        <taxon>Streptomyces</taxon>
    </lineage>
</organism>
<dbReference type="EMBL" id="KF602048">
    <property type="protein sequence ID" value="AHE38975.1"/>
    <property type="molecule type" value="Genomic_DNA"/>
</dbReference>
<evidence type="ECO:0000313" key="3">
    <source>
        <dbReference type="EMBL" id="AHE38975.1"/>
    </source>
</evidence>
<evidence type="ECO:0000256" key="2">
    <source>
        <dbReference type="SAM" id="Phobius"/>
    </source>
</evidence>
<geneLocation type="plasmid" evidence="3">
    <name>pFRL3</name>
</geneLocation>
<feature type="transmembrane region" description="Helical" evidence="2">
    <location>
        <begin position="12"/>
        <end position="31"/>
    </location>
</feature>
<gene>
    <name evidence="3" type="ORF">pFRL3_198</name>
</gene>
<keyword evidence="2" id="KW-0812">Transmembrane</keyword>
<evidence type="ECO:0000256" key="1">
    <source>
        <dbReference type="SAM" id="MobiDB-lite"/>
    </source>
</evidence>
<sequence length="93" mass="9950">MYAVNARRARRWFWTLLAIAVLAMGTLYQGLRAAPGPGTGVLVAGSALVLVASTVQAARILTALTGPPRFPRRWRPGGGLPVAESRPRGRKQT</sequence>
<accession>V9Z058</accession>
<protein>
    <submittedName>
        <fullName evidence="3">Uncharacterized protein</fullName>
    </submittedName>
</protein>